<gene>
    <name evidence="2" type="ORF">BOTCAL_0174g00120</name>
</gene>
<comment type="caution">
    <text evidence="2">The sequence shown here is derived from an EMBL/GenBank/DDBJ whole genome shotgun (WGS) entry which is preliminary data.</text>
</comment>
<dbReference type="EMBL" id="PHWZ01000174">
    <property type="protein sequence ID" value="TEY61130.1"/>
    <property type="molecule type" value="Genomic_DNA"/>
</dbReference>
<dbReference type="OrthoDB" id="3561151at2759"/>
<feature type="transmembrane region" description="Helical" evidence="1">
    <location>
        <begin position="25"/>
        <end position="46"/>
    </location>
</feature>
<keyword evidence="1" id="KW-1133">Transmembrane helix</keyword>
<keyword evidence="3" id="KW-1185">Reference proteome</keyword>
<reference evidence="2 3" key="1">
    <citation type="submission" date="2017-11" db="EMBL/GenBank/DDBJ databases">
        <title>Comparative genomics of Botrytis spp.</title>
        <authorList>
            <person name="Valero-Jimenez C.A."/>
            <person name="Tapia P."/>
            <person name="Veloso J."/>
            <person name="Silva-Moreno E."/>
            <person name="Staats M."/>
            <person name="Valdes J.H."/>
            <person name="Van Kan J.A.L."/>
        </authorList>
    </citation>
    <scope>NUCLEOTIDE SEQUENCE [LARGE SCALE GENOMIC DNA]</scope>
    <source>
        <strain evidence="2 3">MUCL2830</strain>
    </source>
</reference>
<evidence type="ECO:0000313" key="3">
    <source>
        <dbReference type="Proteomes" id="UP000297299"/>
    </source>
</evidence>
<accession>A0A4Y8D3C6</accession>
<sequence length="259" mass="28935">MTVGSVNGFCERVLLNRVNRRSRRFIALHVFTASCSIQGPLMALILNSPMLGSGFSNFLRIQKFLLQSGHEDSHQRLNGIGAICLGVNGREAATISSEIYEKRRLATENISISVNNLSVRALATEIQVYILDNFSFNIANKSLNIDISPYDREWYQEILKASALDFDIVDENDIITVQAAALMSSTRDKDQKLEEEVVLNLDNESEVLEEEPDTMSTTNKRLYRLLCGTISPYLLITIAVSSTPRKSSTPRISSRLGSR</sequence>
<dbReference type="Proteomes" id="UP000297299">
    <property type="component" value="Unassembled WGS sequence"/>
</dbReference>
<proteinExistence type="predicted"/>
<protein>
    <submittedName>
        <fullName evidence="2">Uncharacterized protein</fullName>
    </submittedName>
</protein>
<evidence type="ECO:0000313" key="2">
    <source>
        <dbReference type="EMBL" id="TEY61130.1"/>
    </source>
</evidence>
<organism evidence="2 3">
    <name type="scientific">Botryotinia calthae</name>
    <dbReference type="NCBI Taxonomy" id="38488"/>
    <lineage>
        <taxon>Eukaryota</taxon>
        <taxon>Fungi</taxon>
        <taxon>Dikarya</taxon>
        <taxon>Ascomycota</taxon>
        <taxon>Pezizomycotina</taxon>
        <taxon>Leotiomycetes</taxon>
        <taxon>Helotiales</taxon>
        <taxon>Sclerotiniaceae</taxon>
        <taxon>Botryotinia</taxon>
    </lineage>
</organism>
<keyword evidence="1" id="KW-0472">Membrane</keyword>
<dbReference type="AlphaFoldDB" id="A0A4Y8D3C6"/>
<name>A0A4Y8D3C6_9HELO</name>
<keyword evidence="1" id="KW-0812">Transmembrane</keyword>
<evidence type="ECO:0000256" key="1">
    <source>
        <dbReference type="SAM" id="Phobius"/>
    </source>
</evidence>